<name>A0A8H5LX43_9AGAR</name>
<keyword evidence="2" id="KW-1185">Reference proteome</keyword>
<reference evidence="1 2" key="1">
    <citation type="journal article" date="2020" name="ISME J.">
        <title>Uncovering the hidden diversity of litter-decomposition mechanisms in mushroom-forming fungi.</title>
        <authorList>
            <person name="Floudas D."/>
            <person name="Bentzer J."/>
            <person name="Ahren D."/>
            <person name="Johansson T."/>
            <person name="Persson P."/>
            <person name="Tunlid A."/>
        </authorList>
    </citation>
    <scope>NUCLEOTIDE SEQUENCE [LARGE SCALE GENOMIC DNA]</scope>
    <source>
        <strain evidence="1 2">CBS 291.85</strain>
    </source>
</reference>
<dbReference type="InterPro" id="IPR032675">
    <property type="entry name" value="LRR_dom_sf"/>
</dbReference>
<dbReference type="SUPFAM" id="SSF52047">
    <property type="entry name" value="RNI-like"/>
    <property type="match status" value="1"/>
</dbReference>
<organism evidence="1 2">
    <name type="scientific">Tetrapyrgos nigripes</name>
    <dbReference type="NCBI Taxonomy" id="182062"/>
    <lineage>
        <taxon>Eukaryota</taxon>
        <taxon>Fungi</taxon>
        <taxon>Dikarya</taxon>
        <taxon>Basidiomycota</taxon>
        <taxon>Agaricomycotina</taxon>
        <taxon>Agaricomycetes</taxon>
        <taxon>Agaricomycetidae</taxon>
        <taxon>Agaricales</taxon>
        <taxon>Marasmiineae</taxon>
        <taxon>Marasmiaceae</taxon>
        <taxon>Tetrapyrgos</taxon>
    </lineage>
</organism>
<comment type="caution">
    <text evidence="1">The sequence shown here is derived from an EMBL/GenBank/DDBJ whole genome shotgun (WGS) entry which is preliminary data.</text>
</comment>
<accession>A0A8H5LX43</accession>
<dbReference type="Proteomes" id="UP000559256">
    <property type="component" value="Unassembled WGS sequence"/>
</dbReference>
<proteinExistence type="predicted"/>
<sequence length="537" mass="60391">MTYSLLDLPVELIEIVIRNLFLVKWSPDPSFSLSNQTKNDLHSCALTCLALFEPAIRLLWQDVELFQLLKLFPNLQRNEAGVYVLTSDLDDASWKRFDLYSIHVKNLSVHATVNVVDSAVWGRLALSRPGPMLSNLTYVYCLDSHSDCTFFDRRMFLISSHLKKVYLDVLGGKFSKLLPYLSFVQQEACLDRLVIVHHRGDNSGFDPLPIVAQFKDLRSLRLVFSDSEITSLDFGCLCQLQKLIDLELFIDGNIAVRTLGDGVPKAENLACLEVYLQSPDILPVVLRMYEASPVENLLVTFVEFHDAELFQTTLDIIPLKWLQTLTVLEISYQDGMGPIQMVNLPPVSLSSLIGSLYDARGLEELTLSGLSKDVVYVADSDIFNICNAWPNLTRLIIDIDVQTQIRISGVDQLPTVSSFYALSAHCPALKTVQIPFYPGDIPPIDNDKSRALASSPGPPHRLRYLFLYVPEADFGDCNLTADGSSLVAYHLNLAFPLLNTVEVKNFDMGDIWSPTRIRWDAVNTVIGICHDVRRRYA</sequence>
<dbReference type="Gene3D" id="3.80.10.10">
    <property type="entry name" value="Ribonuclease Inhibitor"/>
    <property type="match status" value="1"/>
</dbReference>
<dbReference type="OrthoDB" id="2631350at2759"/>
<evidence type="ECO:0008006" key="3">
    <source>
        <dbReference type="Google" id="ProtNLM"/>
    </source>
</evidence>
<gene>
    <name evidence="1" type="ORF">D9758_005129</name>
</gene>
<protein>
    <recommendedName>
        <fullName evidence="3">F-box domain-containing protein</fullName>
    </recommendedName>
</protein>
<dbReference type="EMBL" id="JAACJM010000005">
    <property type="protein sequence ID" value="KAF5372579.1"/>
    <property type="molecule type" value="Genomic_DNA"/>
</dbReference>
<evidence type="ECO:0000313" key="2">
    <source>
        <dbReference type="Proteomes" id="UP000559256"/>
    </source>
</evidence>
<evidence type="ECO:0000313" key="1">
    <source>
        <dbReference type="EMBL" id="KAF5372579.1"/>
    </source>
</evidence>
<dbReference type="AlphaFoldDB" id="A0A8H5LX43"/>